<proteinExistence type="predicted"/>
<comment type="caution">
    <text evidence="2">The sequence shown here is derived from an EMBL/GenBank/DDBJ whole genome shotgun (WGS) entry which is preliminary data.</text>
</comment>
<dbReference type="EMBL" id="LAHD01000052">
    <property type="protein sequence ID" value="PHK02505.1"/>
    <property type="molecule type" value="Genomic_DNA"/>
</dbReference>
<feature type="compositionally biased region" description="Basic and acidic residues" evidence="1">
    <location>
        <begin position="10"/>
        <end position="19"/>
    </location>
</feature>
<name>A0A9Q6EKE8_NOSLI</name>
<organism evidence="2 3">
    <name type="scientific">Nostoc linckia z8</name>
    <dbReference type="NCBI Taxonomy" id="1628746"/>
    <lineage>
        <taxon>Bacteria</taxon>
        <taxon>Bacillati</taxon>
        <taxon>Cyanobacteriota</taxon>
        <taxon>Cyanophyceae</taxon>
        <taxon>Nostocales</taxon>
        <taxon>Nostocaceae</taxon>
        <taxon>Nostoc</taxon>
    </lineage>
</organism>
<gene>
    <name evidence="2" type="ORF">VF08_18405</name>
</gene>
<evidence type="ECO:0000313" key="2">
    <source>
        <dbReference type="EMBL" id="PHK02505.1"/>
    </source>
</evidence>
<dbReference type="Proteomes" id="UP000222310">
    <property type="component" value="Unassembled WGS sequence"/>
</dbReference>
<evidence type="ECO:0000313" key="3">
    <source>
        <dbReference type="Proteomes" id="UP000222310"/>
    </source>
</evidence>
<accession>A0A9Q6EKE8</accession>
<dbReference type="AlphaFoldDB" id="A0A9Q6EKE8"/>
<evidence type="ECO:0000256" key="1">
    <source>
        <dbReference type="SAM" id="MobiDB-lite"/>
    </source>
</evidence>
<feature type="region of interest" description="Disordered" evidence="1">
    <location>
        <begin position="1"/>
        <end position="48"/>
    </location>
</feature>
<feature type="compositionally biased region" description="Basic residues" evidence="1">
    <location>
        <begin position="20"/>
        <end position="36"/>
    </location>
</feature>
<sequence>MALTEGGDGEAIRFGERGKGKGQRGKGKGQRAKGKGQRFQIHPNPLNLFPDHKGSSYCLSKPYWGRRGDEFFPYAPCPMPYAPCPMPHTQ</sequence>
<protein>
    <submittedName>
        <fullName evidence="2">Uncharacterized protein</fullName>
    </submittedName>
</protein>
<reference evidence="2 3" key="1">
    <citation type="submission" date="2015-02" db="EMBL/GenBank/DDBJ databases">
        <title>Nostoc linckia genome annotation.</title>
        <authorList>
            <person name="Zhou Z."/>
        </authorList>
    </citation>
    <scope>NUCLEOTIDE SEQUENCE [LARGE SCALE GENOMIC DNA]</scope>
    <source>
        <strain evidence="3">z8</strain>
    </source>
</reference>